<keyword evidence="15" id="KW-1185">Reference proteome</keyword>
<reference evidence="15" key="1">
    <citation type="journal article" date="2019" name="Int. J. Syst. Evol. Microbiol.">
        <title>The Global Catalogue of Microorganisms (GCM) 10K type strain sequencing project: providing services to taxonomists for standard genome sequencing and annotation.</title>
        <authorList>
            <consortium name="The Broad Institute Genomics Platform"/>
            <consortium name="The Broad Institute Genome Sequencing Center for Infectious Disease"/>
            <person name="Wu L."/>
            <person name="Ma J."/>
        </authorList>
    </citation>
    <scope>NUCLEOTIDE SEQUENCE [LARGE SCALE GENOMIC DNA]</scope>
    <source>
        <strain evidence="15">JCM 16117</strain>
    </source>
</reference>
<dbReference type="RefSeq" id="WP_259480662.1">
    <property type="nucleotide sequence ID" value="NZ_BAAAQY010000011.1"/>
</dbReference>
<dbReference type="Proteomes" id="UP001500929">
    <property type="component" value="Unassembled WGS sequence"/>
</dbReference>
<evidence type="ECO:0000256" key="10">
    <source>
        <dbReference type="ARBA" id="ARBA00023136"/>
    </source>
</evidence>
<evidence type="ECO:0000313" key="15">
    <source>
        <dbReference type="Proteomes" id="UP001500929"/>
    </source>
</evidence>
<protein>
    <submittedName>
        <fullName evidence="14">TMEM175 family protein</fullName>
    </submittedName>
</protein>
<feature type="transmembrane region" description="Helical" evidence="13">
    <location>
        <begin position="12"/>
        <end position="30"/>
    </location>
</feature>
<evidence type="ECO:0000256" key="8">
    <source>
        <dbReference type="ARBA" id="ARBA00022989"/>
    </source>
</evidence>
<feature type="transmembrane region" description="Helical" evidence="13">
    <location>
        <begin position="157"/>
        <end position="186"/>
    </location>
</feature>
<comment type="subcellular location">
    <subcellularLocation>
        <location evidence="1">Membrane</location>
        <topology evidence="1">Multi-pass membrane protein</topology>
    </subcellularLocation>
</comment>
<keyword evidence="5 13" id="KW-0812">Transmembrane</keyword>
<evidence type="ECO:0000313" key="14">
    <source>
        <dbReference type="EMBL" id="GAA2244917.1"/>
    </source>
</evidence>
<name>A0ABP5QV11_9MICO</name>
<comment type="similarity">
    <text evidence="2">Belongs to the TMEM175 family.</text>
</comment>
<evidence type="ECO:0000256" key="5">
    <source>
        <dbReference type="ARBA" id="ARBA00022692"/>
    </source>
</evidence>
<keyword evidence="8 13" id="KW-1133">Transmembrane helix</keyword>
<sequence length="210" mass="23369">MRTERGFDRLVNFSDAVVAIAITLLILPLVETATEVSGKPIDELLVEDGPRLLVFVISFAVIGRFWLAHHGMFEKIVDYNRATLWINLLWLLTIVFLPFPTELIAVSGHDDPTTTALYVGTMAATSLTAVWQQFEFVRHPELQAEAVRGTLRMAPSLIMAGMMLVVLVLVVLFPSGGLFWLFVLLLSTPLQIIEKRMHARRTAVVPGSEA</sequence>
<organism evidence="14 15">
    <name type="scientific">Herbiconiux moechotypicola</name>
    <dbReference type="NCBI Taxonomy" id="637393"/>
    <lineage>
        <taxon>Bacteria</taxon>
        <taxon>Bacillati</taxon>
        <taxon>Actinomycetota</taxon>
        <taxon>Actinomycetes</taxon>
        <taxon>Micrococcales</taxon>
        <taxon>Microbacteriaceae</taxon>
        <taxon>Herbiconiux</taxon>
    </lineage>
</organism>
<gene>
    <name evidence="14" type="ORF">GCM10009851_32720</name>
</gene>
<keyword evidence="3" id="KW-0813">Transport</keyword>
<dbReference type="PANTHER" id="PTHR31462:SF5">
    <property type="entry name" value="ENDOSOMAL_LYSOSOMAL PROTON CHANNEL TMEM175"/>
    <property type="match status" value="1"/>
</dbReference>
<keyword evidence="10 13" id="KW-0472">Membrane</keyword>
<evidence type="ECO:0000256" key="4">
    <source>
        <dbReference type="ARBA" id="ARBA00022538"/>
    </source>
</evidence>
<evidence type="ECO:0000256" key="7">
    <source>
        <dbReference type="ARBA" id="ARBA00022958"/>
    </source>
</evidence>
<dbReference type="Pfam" id="PF06736">
    <property type="entry name" value="TMEM175"/>
    <property type="match status" value="1"/>
</dbReference>
<dbReference type="PANTHER" id="PTHR31462">
    <property type="entry name" value="ENDOSOMAL/LYSOSOMAL POTASSIUM CHANNEL TMEM175"/>
    <property type="match status" value="1"/>
</dbReference>
<proteinExistence type="inferred from homology"/>
<comment type="caution">
    <text evidence="14">The sequence shown here is derived from an EMBL/GenBank/DDBJ whole genome shotgun (WGS) entry which is preliminary data.</text>
</comment>
<comment type="catalytic activity">
    <reaction evidence="12">
        <text>K(+)(in) = K(+)(out)</text>
        <dbReference type="Rhea" id="RHEA:29463"/>
        <dbReference type="ChEBI" id="CHEBI:29103"/>
    </reaction>
</comment>
<evidence type="ECO:0000256" key="1">
    <source>
        <dbReference type="ARBA" id="ARBA00004141"/>
    </source>
</evidence>
<evidence type="ECO:0000256" key="11">
    <source>
        <dbReference type="ARBA" id="ARBA00023303"/>
    </source>
</evidence>
<keyword evidence="7" id="KW-0630">Potassium</keyword>
<evidence type="ECO:0000256" key="12">
    <source>
        <dbReference type="ARBA" id="ARBA00034430"/>
    </source>
</evidence>
<evidence type="ECO:0000256" key="9">
    <source>
        <dbReference type="ARBA" id="ARBA00023065"/>
    </source>
</evidence>
<dbReference type="EMBL" id="BAAAQY010000011">
    <property type="protein sequence ID" value="GAA2244917.1"/>
    <property type="molecule type" value="Genomic_DNA"/>
</dbReference>
<evidence type="ECO:0000256" key="2">
    <source>
        <dbReference type="ARBA" id="ARBA00006920"/>
    </source>
</evidence>
<evidence type="ECO:0000256" key="6">
    <source>
        <dbReference type="ARBA" id="ARBA00022826"/>
    </source>
</evidence>
<dbReference type="InterPro" id="IPR010617">
    <property type="entry name" value="TMEM175-like"/>
</dbReference>
<feature type="transmembrane region" description="Helical" evidence="13">
    <location>
        <begin position="79"/>
        <end position="99"/>
    </location>
</feature>
<accession>A0ABP5QV11</accession>
<keyword evidence="11" id="KW-0407">Ion channel</keyword>
<keyword evidence="6" id="KW-0631">Potassium channel</keyword>
<feature type="transmembrane region" description="Helical" evidence="13">
    <location>
        <begin position="50"/>
        <end position="67"/>
    </location>
</feature>
<keyword evidence="4" id="KW-0633">Potassium transport</keyword>
<evidence type="ECO:0000256" key="3">
    <source>
        <dbReference type="ARBA" id="ARBA00022448"/>
    </source>
</evidence>
<evidence type="ECO:0000256" key="13">
    <source>
        <dbReference type="SAM" id="Phobius"/>
    </source>
</evidence>
<keyword evidence="9" id="KW-0406">Ion transport</keyword>